<comment type="subcellular location">
    <subcellularLocation>
        <location evidence="1">Membrane</location>
        <topology evidence="1">Multi-pass membrane protein</topology>
    </subcellularLocation>
</comment>
<evidence type="ECO:0000256" key="3">
    <source>
        <dbReference type="ARBA" id="ARBA00022692"/>
    </source>
</evidence>
<organism evidence="7 8">
    <name type="scientific">Exidia glandulosa HHB12029</name>
    <dbReference type="NCBI Taxonomy" id="1314781"/>
    <lineage>
        <taxon>Eukaryota</taxon>
        <taxon>Fungi</taxon>
        <taxon>Dikarya</taxon>
        <taxon>Basidiomycota</taxon>
        <taxon>Agaricomycotina</taxon>
        <taxon>Agaricomycetes</taxon>
        <taxon>Auriculariales</taxon>
        <taxon>Exidiaceae</taxon>
        <taxon>Exidia</taxon>
    </lineage>
</organism>
<feature type="transmembrane region" description="Helical" evidence="6">
    <location>
        <begin position="450"/>
        <end position="472"/>
    </location>
</feature>
<dbReference type="PIRSF" id="PIRSF006060">
    <property type="entry name" value="AA_transporter"/>
    <property type="match status" value="1"/>
</dbReference>
<reference evidence="7 8" key="1">
    <citation type="journal article" date="2016" name="Mol. Biol. Evol.">
        <title>Comparative Genomics of Early-Diverging Mushroom-Forming Fungi Provides Insights into the Origins of Lignocellulose Decay Capabilities.</title>
        <authorList>
            <person name="Nagy L.G."/>
            <person name="Riley R."/>
            <person name="Tritt A."/>
            <person name="Adam C."/>
            <person name="Daum C."/>
            <person name="Floudas D."/>
            <person name="Sun H."/>
            <person name="Yadav J.S."/>
            <person name="Pangilinan J."/>
            <person name="Larsson K.H."/>
            <person name="Matsuura K."/>
            <person name="Barry K."/>
            <person name="Labutti K."/>
            <person name="Kuo R."/>
            <person name="Ohm R.A."/>
            <person name="Bhattacharya S.S."/>
            <person name="Shirouzu T."/>
            <person name="Yoshinaga Y."/>
            <person name="Martin F.M."/>
            <person name="Grigoriev I.V."/>
            <person name="Hibbett D.S."/>
        </authorList>
    </citation>
    <scope>NUCLEOTIDE SEQUENCE [LARGE SCALE GENOMIC DNA]</scope>
    <source>
        <strain evidence="7 8">HHB12029</strain>
    </source>
</reference>
<feature type="transmembrane region" description="Helical" evidence="6">
    <location>
        <begin position="333"/>
        <end position="357"/>
    </location>
</feature>
<name>A0A165JZ81_EXIGL</name>
<keyword evidence="5 6" id="KW-0472">Membrane</keyword>
<dbReference type="GO" id="GO:0022857">
    <property type="term" value="F:transmembrane transporter activity"/>
    <property type="evidence" value="ECO:0007669"/>
    <property type="project" value="InterPro"/>
</dbReference>
<accession>A0A165JZ81</accession>
<dbReference type="OrthoDB" id="3900342at2759"/>
<dbReference type="AlphaFoldDB" id="A0A165JZ81"/>
<feature type="transmembrane region" description="Helical" evidence="6">
    <location>
        <begin position="378"/>
        <end position="398"/>
    </location>
</feature>
<keyword evidence="3 6" id="KW-0812">Transmembrane</keyword>
<dbReference type="EMBL" id="KV425955">
    <property type="protein sequence ID" value="KZV95557.1"/>
    <property type="molecule type" value="Genomic_DNA"/>
</dbReference>
<dbReference type="PANTHER" id="PTHR45649:SF27">
    <property type="entry name" value="CHOLINE TRANSPORTER (EUROFUNG)"/>
    <property type="match status" value="1"/>
</dbReference>
<gene>
    <name evidence="7" type="ORF">EXIGLDRAFT_644203</name>
</gene>
<dbReference type="PANTHER" id="PTHR45649">
    <property type="entry name" value="AMINO-ACID PERMEASE BAT1"/>
    <property type="match status" value="1"/>
</dbReference>
<dbReference type="STRING" id="1314781.A0A165JZ81"/>
<evidence type="ECO:0000256" key="5">
    <source>
        <dbReference type="ARBA" id="ARBA00023136"/>
    </source>
</evidence>
<feature type="transmembrane region" description="Helical" evidence="6">
    <location>
        <begin position="201"/>
        <end position="218"/>
    </location>
</feature>
<feature type="transmembrane region" description="Helical" evidence="6">
    <location>
        <begin position="238"/>
        <end position="257"/>
    </location>
</feature>
<keyword evidence="8" id="KW-1185">Reference proteome</keyword>
<keyword evidence="2" id="KW-0813">Transport</keyword>
<dbReference type="GO" id="GO:0016020">
    <property type="term" value="C:membrane"/>
    <property type="evidence" value="ECO:0007669"/>
    <property type="project" value="UniProtKB-SubCell"/>
</dbReference>
<sequence>MADIEKCKRQSSSPAASADVIPVPTSTGHRINASGHVDQLPRQYGLLSICATALVIDNAWVVMGGSVVVSIANGGAPGLLYELLTACVYYGMIGLCLAELASAIPAAGGVYHWASVTPGPRYGRVVGFFAGHIGYWGWLFGWSSLIFIPANMIIQMWAMFHPDFVQQPWHLYVIFLLLTWFCVACVIWCNRFMPFLQTLGLWIVVIGGPVTIIVLAAMPEKHASHAFVWKDFQNVTGWSNGAAFLVGVLNGAYAIGTPDSVTHMAEELPHPRRDLPKAIFAQLLLGSITSFCYAVALMYAITDLDAVVQSPGAFPLAVIYAQATGSRGGTFGLLFIVLVSITLCGIGGAITVGRNLWALAREDAVPFSGVLAQCNERLGCPVAATVANGIIGSAFGAISLGSKVAFNDLAGSFIILTTCSFLLFILPNALNRGRHVPPGPFSLGPRLGPVIHTVTSALIVFFTIVFCLPYALPVTSELMNYNCVIIPGLMLLTALWWFASARKRYRGPRAPWDDDSLDGVGKEEEI</sequence>
<feature type="transmembrane region" description="Helical" evidence="6">
    <location>
        <begin position="89"/>
        <end position="114"/>
    </location>
</feature>
<keyword evidence="4 6" id="KW-1133">Transmembrane helix</keyword>
<feature type="transmembrane region" description="Helical" evidence="6">
    <location>
        <begin position="135"/>
        <end position="157"/>
    </location>
</feature>
<feature type="transmembrane region" description="Helical" evidence="6">
    <location>
        <begin position="169"/>
        <end position="189"/>
    </location>
</feature>
<dbReference type="InterPro" id="IPR002293">
    <property type="entry name" value="AA/rel_permease1"/>
</dbReference>
<proteinExistence type="predicted"/>
<dbReference type="Proteomes" id="UP000077266">
    <property type="component" value="Unassembled WGS sequence"/>
</dbReference>
<evidence type="ECO:0000313" key="7">
    <source>
        <dbReference type="EMBL" id="KZV95557.1"/>
    </source>
</evidence>
<evidence type="ECO:0000256" key="1">
    <source>
        <dbReference type="ARBA" id="ARBA00004141"/>
    </source>
</evidence>
<evidence type="ECO:0000313" key="8">
    <source>
        <dbReference type="Proteomes" id="UP000077266"/>
    </source>
</evidence>
<feature type="transmembrane region" description="Helical" evidence="6">
    <location>
        <begin position="410"/>
        <end position="430"/>
    </location>
</feature>
<protein>
    <submittedName>
        <fullName evidence="7">Putative amino acid transporter</fullName>
    </submittedName>
</protein>
<dbReference type="InParanoid" id="A0A165JZ81"/>
<feature type="transmembrane region" description="Helical" evidence="6">
    <location>
        <begin position="478"/>
        <end position="499"/>
    </location>
</feature>
<evidence type="ECO:0000256" key="4">
    <source>
        <dbReference type="ARBA" id="ARBA00022989"/>
    </source>
</evidence>
<dbReference type="Gene3D" id="1.20.1740.10">
    <property type="entry name" value="Amino acid/polyamine transporter I"/>
    <property type="match status" value="1"/>
</dbReference>
<feature type="transmembrane region" description="Helical" evidence="6">
    <location>
        <begin position="278"/>
        <end position="301"/>
    </location>
</feature>
<dbReference type="Pfam" id="PF13520">
    <property type="entry name" value="AA_permease_2"/>
    <property type="match status" value="1"/>
</dbReference>
<evidence type="ECO:0000256" key="2">
    <source>
        <dbReference type="ARBA" id="ARBA00022448"/>
    </source>
</evidence>
<evidence type="ECO:0000256" key="6">
    <source>
        <dbReference type="SAM" id="Phobius"/>
    </source>
</evidence>